<protein>
    <submittedName>
        <fullName evidence="1">Uncharacterized protein</fullName>
    </submittedName>
</protein>
<evidence type="ECO:0000313" key="2">
    <source>
        <dbReference type="Proteomes" id="UP000251960"/>
    </source>
</evidence>
<organism evidence="1 2">
    <name type="scientific">Zea mays</name>
    <name type="common">Maize</name>
    <dbReference type="NCBI Taxonomy" id="4577"/>
    <lineage>
        <taxon>Eukaryota</taxon>
        <taxon>Viridiplantae</taxon>
        <taxon>Streptophyta</taxon>
        <taxon>Embryophyta</taxon>
        <taxon>Tracheophyta</taxon>
        <taxon>Spermatophyta</taxon>
        <taxon>Magnoliopsida</taxon>
        <taxon>Liliopsida</taxon>
        <taxon>Poales</taxon>
        <taxon>Poaceae</taxon>
        <taxon>PACMAD clade</taxon>
        <taxon>Panicoideae</taxon>
        <taxon>Andropogonodae</taxon>
        <taxon>Andropogoneae</taxon>
        <taxon>Tripsacinae</taxon>
        <taxon>Zea</taxon>
    </lineage>
</organism>
<feature type="non-terminal residue" evidence="1">
    <location>
        <position position="1"/>
    </location>
</feature>
<dbReference type="EMBL" id="NCVQ01000007">
    <property type="protein sequence ID" value="PWZ17337.1"/>
    <property type="molecule type" value="Genomic_DNA"/>
</dbReference>
<evidence type="ECO:0000313" key="1">
    <source>
        <dbReference type="EMBL" id="PWZ17337.1"/>
    </source>
</evidence>
<proteinExistence type="predicted"/>
<name>A0A3L6ECH1_MAIZE</name>
<comment type="caution">
    <text evidence="1">The sequence shown here is derived from an EMBL/GenBank/DDBJ whole genome shotgun (WGS) entry which is preliminary data.</text>
</comment>
<dbReference type="AlphaFoldDB" id="A0A3L6ECH1"/>
<dbReference type="Proteomes" id="UP000251960">
    <property type="component" value="Chromosome 6"/>
</dbReference>
<reference evidence="1 2" key="1">
    <citation type="journal article" date="2018" name="Nat. Genet.">
        <title>Extensive intraspecific gene order and gene structural variations between Mo17 and other maize genomes.</title>
        <authorList>
            <person name="Sun S."/>
            <person name="Zhou Y."/>
            <person name="Chen J."/>
            <person name="Shi J."/>
            <person name="Zhao H."/>
            <person name="Zhao H."/>
            <person name="Song W."/>
            <person name="Zhang M."/>
            <person name="Cui Y."/>
            <person name="Dong X."/>
            <person name="Liu H."/>
            <person name="Ma X."/>
            <person name="Jiao Y."/>
            <person name="Wang B."/>
            <person name="Wei X."/>
            <person name="Stein J.C."/>
            <person name="Glaubitz J.C."/>
            <person name="Lu F."/>
            <person name="Yu G."/>
            <person name="Liang C."/>
            <person name="Fengler K."/>
            <person name="Li B."/>
            <person name="Rafalski A."/>
            <person name="Schnable P.S."/>
            <person name="Ware D.H."/>
            <person name="Buckler E.S."/>
            <person name="Lai J."/>
        </authorList>
    </citation>
    <scope>NUCLEOTIDE SEQUENCE [LARGE SCALE GENOMIC DNA]</scope>
    <source>
        <strain evidence="2">cv. Missouri 17</strain>
        <tissue evidence="1">Seedling</tissue>
    </source>
</reference>
<accession>A0A3L6ECH1</accession>
<sequence>PGLETKFSETTVFKILQYTLVVTIPQFKILQF</sequence>
<gene>
    <name evidence="1" type="ORF">Zm00014a_041333</name>
</gene>